<name>A0A6M3K7K3_9ZZZZ</name>
<sequence length="467" mass="52107">MPTLPTYDSTRKISSDLNTQPRAIIRNDAGQTEAITSKTLGVVQEGLMKWQGAVDTIQYTAAKANYETGMADILSRASQDPDYNGSDKYYKEIDKVNKESIKGIQNKGLAQRVGMEFGADSQVSKIKVGNLFRNKMIEYTRGVTLPESIDALTKKRINATGEEFAKISNEIKILVNDNIQKGILSADEGKKLLDDAEYTAAQYEIYQNPDQGKADIKAGLYNLNPKQEEDLLEKADHIKQHNEELIKWNIKQVNTEGAFSLAQLVQNKTLNIDAINSLFKTGQIDSKTAAVFTAALDKDYTPPDTTQLYKPDFFLQLLDKSLDNKTESLEILKQATTAYGKGDIQENQYAYFISEAKKRFDKYKGGQPQKDNVLSNAVNSVRDFSSLANPIKTANLVTDFLRRIVGGAKPEEAKKEVIEQELNNQIEESKLTIPPQTVKVISPEGKPGYIPLKNLDKALEKGYKRAD</sequence>
<dbReference type="EMBL" id="MT142300">
    <property type="protein sequence ID" value="QJA77753.1"/>
    <property type="molecule type" value="Genomic_DNA"/>
</dbReference>
<evidence type="ECO:0000313" key="1">
    <source>
        <dbReference type="EMBL" id="QJA77753.1"/>
    </source>
</evidence>
<protein>
    <submittedName>
        <fullName evidence="1">Uncharacterized protein</fullName>
    </submittedName>
</protein>
<gene>
    <name evidence="1" type="ORF">MM415A01227_0004</name>
</gene>
<organism evidence="1">
    <name type="scientific">viral metagenome</name>
    <dbReference type="NCBI Taxonomy" id="1070528"/>
    <lineage>
        <taxon>unclassified sequences</taxon>
        <taxon>metagenomes</taxon>
        <taxon>organismal metagenomes</taxon>
    </lineage>
</organism>
<reference evidence="1" key="1">
    <citation type="submission" date="2020-03" db="EMBL/GenBank/DDBJ databases">
        <title>The deep terrestrial virosphere.</title>
        <authorList>
            <person name="Holmfeldt K."/>
            <person name="Nilsson E."/>
            <person name="Simone D."/>
            <person name="Lopez-Fernandez M."/>
            <person name="Wu X."/>
            <person name="de Brujin I."/>
            <person name="Lundin D."/>
            <person name="Andersson A."/>
            <person name="Bertilsson S."/>
            <person name="Dopson M."/>
        </authorList>
    </citation>
    <scope>NUCLEOTIDE SEQUENCE</scope>
    <source>
        <strain evidence="1">MM415A01227</strain>
    </source>
</reference>
<dbReference type="AlphaFoldDB" id="A0A6M3K7K3"/>
<proteinExistence type="predicted"/>
<accession>A0A6M3K7K3</accession>